<evidence type="ECO:0000313" key="1">
    <source>
        <dbReference type="EMBL" id="KAJ8683279.1"/>
    </source>
</evidence>
<organism evidence="1 2">
    <name type="scientific">Eretmocerus hayati</name>
    <dbReference type="NCBI Taxonomy" id="131215"/>
    <lineage>
        <taxon>Eukaryota</taxon>
        <taxon>Metazoa</taxon>
        <taxon>Ecdysozoa</taxon>
        <taxon>Arthropoda</taxon>
        <taxon>Hexapoda</taxon>
        <taxon>Insecta</taxon>
        <taxon>Pterygota</taxon>
        <taxon>Neoptera</taxon>
        <taxon>Endopterygota</taxon>
        <taxon>Hymenoptera</taxon>
        <taxon>Apocrita</taxon>
        <taxon>Proctotrupomorpha</taxon>
        <taxon>Chalcidoidea</taxon>
        <taxon>Aphelinidae</taxon>
        <taxon>Aphelininae</taxon>
        <taxon>Eretmocerus</taxon>
    </lineage>
</organism>
<dbReference type="Proteomes" id="UP001239111">
    <property type="component" value="Chromosome 1"/>
</dbReference>
<name>A0ACC2PJ01_9HYME</name>
<protein>
    <submittedName>
        <fullName evidence="1">Uncharacterized protein</fullName>
    </submittedName>
</protein>
<sequence length="133" mass="15635">MFDHDCKESRDNLIKIEDFEFEVILELIRFIYTGQVHNIERIAKKLLIAADKYDIDDLKSRCETYLCRLISLHTVLDIMTLAHLYRVKDLGDKALQFFMCHKQDIVKSNNFLDKLKEMDIDLIALIITNLSIA</sequence>
<keyword evidence="2" id="KW-1185">Reference proteome</keyword>
<reference evidence="1" key="1">
    <citation type="submission" date="2023-04" db="EMBL/GenBank/DDBJ databases">
        <title>A chromosome-level genome assembly of the parasitoid wasp Eretmocerus hayati.</title>
        <authorList>
            <person name="Zhong Y."/>
            <person name="Liu S."/>
            <person name="Liu Y."/>
        </authorList>
    </citation>
    <scope>NUCLEOTIDE SEQUENCE</scope>
    <source>
        <strain evidence="1">ZJU_SS_LIU_2023</strain>
    </source>
</reference>
<dbReference type="EMBL" id="CM056741">
    <property type="protein sequence ID" value="KAJ8683279.1"/>
    <property type="molecule type" value="Genomic_DNA"/>
</dbReference>
<proteinExistence type="predicted"/>
<gene>
    <name evidence="1" type="ORF">QAD02_019071</name>
</gene>
<comment type="caution">
    <text evidence="1">The sequence shown here is derived from an EMBL/GenBank/DDBJ whole genome shotgun (WGS) entry which is preliminary data.</text>
</comment>
<evidence type="ECO:0000313" key="2">
    <source>
        <dbReference type="Proteomes" id="UP001239111"/>
    </source>
</evidence>
<accession>A0ACC2PJ01</accession>